<protein>
    <submittedName>
        <fullName evidence="1">Uncharacterized protein</fullName>
    </submittedName>
</protein>
<proteinExistence type="predicted"/>
<accession>A0A7S4EI68</accession>
<gene>
    <name evidence="1" type="ORF">PAUS00366_LOCUS6838</name>
</gene>
<sequence length="213" mass="24443">MTDAYRAAAIKYERSFKSQKETTTLRKQTMVSEQVSATAPWFRTGESIIKRMALLQTSLYWAWKDIHEKQARNVLSTLAQTGTHCNEEKTWDDVLDKGNPDKDGATLTRNGAGFDAAMHQYLLAYCSRGDPKTTLQLNSMRGVERTRFDSRKEQRYSIAHMSRLQTILAYTNGLVPGTDIITPFQQKLLVFERFPKAWHFSNSYPVSRHSIEP</sequence>
<reference evidence="1" key="1">
    <citation type="submission" date="2021-01" db="EMBL/GenBank/DDBJ databases">
        <authorList>
            <person name="Corre E."/>
            <person name="Pelletier E."/>
            <person name="Niang G."/>
            <person name="Scheremetjew M."/>
            <person name="Finn R."/>
            <person name="Kale V."/>
            <person name="Holt S."/>
            <person name="Cochrane G."/>
            <person name="Meng A."/>
            <person name="Brown T."/>
            <person name="Cohen L."/>
        </authorList>
    </citation>
    <scope>NUCLEOTIDE SEQUENCE</scope>
    <source>
        <strain evidence="1">10249 10 AB</strain>
    </source>
</reference>
<dbReference type="EMBL" id="HBIX01008879">
    <property type="protein sequence ID" value="CAE0714086.1"/>
    <property type="molecule type" value="Transcribed_RNA"/>
</dbReference>
<name>A0A7S4EI68_9STRA</name>
<dbReference type="AlphaFoldDB" id="A0A7S4EI68"/>
<organism evidence="1">
    <name type="scientific">Pseudo-nitzschia australis</name>
    <dbReference type="NCBI Taxonomy" id="44445"/>
    <lineage>
        <taxon>Eukaryota</taxon>
        <taxon>Sar</taxon>
        <taxon>Stramenopiles</taxon>
        <taxon>Ochrophyta</taxon>
        <taxon>Bacillariophyta</taxon>
        <taxon>Bacillariophyceae</taxon>
        <taxon>Bacillariophycidae</taxon>
        <taxon>Bacillariales</taxon>
        <taxon>Bacillariaceae</taxon>
        <taxon>Pseudo-nitzschia</taxon>
    </lineage>
</organism>
<evidence type="ECO:0000313" key="1">
    <source>
        <dbReference type="EMBL" id="CAE0714086.1"/>
    </source>
</evidence>